<dbReference type="InterPro" id="IPR021858">
    <property type="entry name" value="Fun_TF"/>
</dbReference>
<protein>
    <submittedName>
        <fullName evidence="2">Uncharacterized protein</fullName>
    </submittedName>
</protein>
<sequence>MRQYRQRQKEDLERKKKPTPVDAKTDDPGKKQKTRPRRNIAPAQSGTTDRKRGDSKSNSKSVVFNAVSWRDNVEERIQDPQVMADSLMLCKRYLQWLHPEDKLTDADFALSMAQRNLPDPLLIAASHLVAARHLDAAHFRTPGKKSNEHKNEVLTCLKTRLNAAETPMSADVVSAIVCLLHFELCDGNEEALVHLKGIKALMGITDSPNSHLFASCAMSLEMGDLIHALMFSKKAEFVALEKQNTAKVPTYSSYHAFVLTSELDQINKVMNYPYFDKVDSMMHDVSRSIESSLDTSQQTRQRPAFQDLARSMDTLKSCDLELFVQAAKATITIIYRYAVLKHPVNDLENQSQVDPIINAMLKVPSERWRVLRYFRLFMLLSALCAAEEPRRRSFCEAHLVRAMLNIGPEAWLDTRKFVVKFIDNVNAVRGPAAANVSQNLGPLGNDSATSMAVSKG</sequence>
<proteinExistence type="predicted"/>
<evidence type="ECO:0000313" key="3">
    <source>
        <dbReference type="Proteomes" id="UP001305779"/>
    </source>
</evidence>
<reference evidence="2 3" key="1">
    <citation type="journal article" date="2023" name="G3 (Bethesda)">
        <title>A chromosome-level genome assembly of Zasmidium syzygii isolated from banana leaves.</title>
        <authorList>
            <person name="van Westerhoven A.C."/>
            <person name="Mehrabi R."/>
            <person name="Talebi R."/>
            <person name="Steentjes M.B.F."/>
            <person name="Corcolon B."/>
            <person name="Chong P.A."/>
            <person name="Kema G.H.J."/>
            <person name="Seidl M.F."/>
        </authorList>
    </citation>
    <scope>NUCLEOTIDE SEQUENCE [LARGE SCALE GENOMIC DNA]</scope>
    <source>
        <strain evidence="2 3">P124</strain>
    </source>
</reference>
<dbReference type="Pfam" id="PF11951">
    <property type="entry name" value="Fungal_trans_2"/>
    <property type="match status" value="1"/>
</dbReference>
<name>A0ABR0EI54_ZASCE</name>
<evidence type="ECO:0000256" key="1">
    <source>
        <dbReference type="SAM" id="MobiDB-lite"/>
    </source>
</evidence>
<feature type="compositionally biased region" description="Basic and acidic residues" evidence="1">
    <location>
        <begin position="48"/>
        <end position="57"/>
    </location>
</feature>
<organism evidence="2 3">
    <name type="scientific">Zasmidium cellare</name>
    <name type="common">Wine cellar mold</name>
    <name type="synonym">Racodium cellare</name>
    <dbReference type="NCBI Taxonomy" id="395010"/>
    <lineage>
        <taxon>Eukaryota</taxon>
        <taxon>Fungi</taxon>
        <taxon>Dikarya</taxon>
        <taxon>Ascomycota</taxon>
        <taxon>Pezizomycotina</taxon>
        <taxon>Dothideomycetes</taxon>
        <taxon>Dothideomycetidae</taxon>
        <taxon>Mycosphaerellales</taxon>
        <taxon>Mycosphaerellaceae</taxon>
        <taxon>Zasmidium</taxon>
    </lineage>
</organism>
<feature type="region of interest" description="Disordered" evidence="1">
    <location>
        <begin position="1"/>
        <end position="60"/>
    </location>
</feature>
<keyword evidence="3" id="KW-1185">Reference proteome</keyword>
<comment type="caution">
    <text evidence="2">The sequence shown here is derived from an EMBL/GenBank/DDBJ whole genome shotgun (WGS) entry which is preliminary data.</text>
</comment>
<gene>
    <name evidence="2" type="ORF">PRZ48_006992</name>
</gene>
<evidence type="ECO:0000313" key="2">
    <source>
        <dbReference type="EMBL" id="KAK4501185.1"/>
    </source>
</evidence>
<accession>A0ABR0EI54</accession>
<dbReference type="Proteomes" id="UP001305779">
    <property type="component" value="Unassembled WGS sequence"/>
</dbReference>
<dbReference type="EMBL" id="JAXOVC010000005">
    <property type="protein sequence ID" value="KAK4501185.1"/>
    <property type="molecule type" value="Genomic_DNA"/>
</dbReference>